<dbReference type="PANTHER" id="PTHR43479">
    <property type="entry name" value="ACREF/ENVCD OPERON REPRESSOR-RELATED"/>
    <property type="match status" value="1"/>
</dbReference>
<dbReference type="Pfam" id="PF00440">
    <property type="entry name" value="TetR_N"/>
    <property type="match status" value="1"/>
</dbReference>
<feature type="domain" description="HTH tetR-type" evidence="3">
    <location>
        <begin position="15"/>
        <end position="75"/>
    </location>
</feature>
<dbReference type="AlphaFoldDB" id="A0A241PZ92"/>
<reference evidence="4 5" key="1">
    <citation type="submission" date="2017-06" db="EMBL/GenBank/DDBJ databases">
        <title>Genome sequencing of Fusobacterium nucleatum subsp. polymorphum KCOM 1275 (=ChDC F310).</title>
        <authorList>
            <person name="Kook J.-K."/>
            <person name="Park S.-N."/>
            <person name="Lim Y.K."/>
            <person name="Roh H."/>
        </authorList>
    </citation>
    <scope>NUCLEOTIDE SEQUENCE [LARGE SCALE GENOMIC DNA]</scope>
    <source>
        <strain evidence="4 5">KCOM 1275</strain>
    </source>
</reference>
<protein>
    <submittedName>
        <fullName evidence="4">TetR family transcriptional regulator</fullName>
    </submittedName>
</protein>
<keyword evidence="1 2" id="KW-0238">DNA-binding</keyword>
<evidence type="ECO:0000313" key="4">
    <source>
        <dbReference type="EMBL" id="ASG27810.1"/>
    </source>
</evidence>
<organism evidence="4 5">
    <name type="scientific">Fusobacterium nucleatum subsp. polymorphum</name>
    <name type="common">Fusobacterium polymorphum</name>
    <dbReference type="NCBI Taxonomy" id="76857"/>
    <lineage>
        <taxon>Bacteria</taxon>
        <taxon>Fusobacteriati</taxon>
        <taxon>Fusobacteriota</taxon>
        <taxon>Fusobacteriia</taxon>
        <taxon>Fusobacteriales</taxon>
        <taxon>Fusobacteriaceae</taxon>
        <taxon>Fusobacterium</taxon>
    </lineage>
</organism>
<dbReference type="InterPro" id="IPR001647">
    <property type="entry name" value="HTH_TetR"/>
</dbReference>
<feature type="DNA-binding region" description="H-T-H motif" evidence="2">
    <location>
        <begin position="38"/>
        <end position="57"/>
    </location>
</feature>
<evidence type="ECO:0000259" key="3">
    <source>
        <dbReference type="PROSITE" id="PS50977"/>
    </source>
</evidence>
<gene>
    <name evidence="4" type="ORF">CBG61_01885</name>
</gene>
<dbReference type="InterPro" id="IPR050624">
    <property type="entry name" value="HTH-type_Tx_Regulator"/>
</dbReference>
<evidence type="ECO:0000256" key="1">
    <source>
        <dbReference type="ARBA" id="ARBA00023125"/>
    </source>
</evidence>
<dbReference type="Proteomes" id="UP000197638">
    <property type="component" value="Chromosome"/>
</dbReference>
<evidence type="ECO:0000313" key="5">
    <source>
        <dbReference type="Proteomes" id="UP000197638"/>
    </source>
</evidence>
<dbReference type="EMBL" id="CP022123">
    <property type="protein sequence ID" value="ASG27810.1"/>
    <property type="molecule type" value="Genomic_DNA"/>
</dbReference>
<dbReference type="Gene3D" id="1.10.357.10">
    <property type="entry name" value="Tetracycline Repressor, domain 2"/>
    <property type="match status" value="1"/>
</dbReference>
<accession>A0A241PZ92</accession>
<name>A0A241PZ92_FUSNP</name>
<dbReference type="GO" id="GO:0003677">
    <property type="term" value="F:DNA binding"/>
    <property type="evidence" value="ECO:0007669"/>
    <property type="project" value="UniProtKB-UniRule"/>
</dbReference>
<sequence length="205" mass="24102">MYERSIYMEKSYHHGNLKEELIKKGIELINEVGEEKLSLRKLAIICGVSNSAPYTHFKSKDELLKEMSFYIFNLLKLELENTRKKYKNKENLLVMLGKTYVIFFLKNPKYYYFLSSRKDVEIDLSLKIDSSNMTALDILKEEAINKFSKLSISDKDIQNKILAMWSLVAGLVSIINMTSKNYIENWEDKIEEIIKASFITYYEDN</sequence>
<evidence type="ECO:0000256" key="2">
    <source>
        <dbReference type="PROSITE-ProRule" id="PRU00335"/>
    </source>
</evidence>
<proteinExistence type="predicted"/>
<dbReference type="SUPFAM" id="SSF46689">
    <property type="entry name" value="Homeodomain-like"/>
    <property type="match status" value="1"/>
</dbReference>
<dbReference type="PANTHER" id="PTHR43479:SF20">
    <property type="entry name" value="HTH TETR-TYPE DOMAIN-CONTAINING PROTEIN"/>
    <property type="match status" value="1"/>
</dbReference>
<dbReference type="InterPro" id="IPR009057">
    <property type="entry name" value="Homeodomain-like_sf"/>
</dbReference>
<dbReference type="PROSITE" id="PS50977">
    <property type="entry name" value="HTH_TETR_2"/>
    <property type="match status" value="1"/>
</dbReference>